<geneLocation type="plasmid" evidence="2 4">
    <name>pHLAC01</name>
</geneLocation>
<dbReference type="KEGG" id="hla:Hlac_3584"/>
<evidence type="ECO:0000313" key="2">
    <source>
        <dbReference type="EMBL" id="ACM59090.1"/>
    </source>
</evidence>
<name>B9LX99_HALLT</name>
<reference evidence="2" key="6">
    <citation type="journal article" date="2020" name="Extremophiles">
        <title>Extremophilic models for astrobiology: haloarchaeal survival strategies and pigments for remote sensing.</title>
        <authorList>
            <person name="DasSarma S."/>
            <person name="DasSarma P."/>
            <person name="Laye V.J."/>
            <person name="Schwieterman E.W."/>
        </authorList>
    </citation>
    <scope>NUCLEOTIDE SEQUENCE</scope>
    <source>
        <strain evidence="2">ATCC 49239</strain>
        <plasmid evidence="2 4">pHLAC01</plasmid>
    </source>
</reference>
<dbReference type="KEGG" id="hla:Hlac_3583"/>
<sequence>MHRHIELGGHGVETLRKPSTGLKRTPEPLWDDDRGRRDTQKTQHGIETGIQRS</sequence>
<reference evidence="2 4" key="3">
    <citation type="journal article" date="2016" name="Stand. Genomic Sci.">
        <title>Complete genome sequence of the Antarctic Halorubrum lacusprofundi type strain ACAM 34.</title>
        <authorList>
            <person name="Anderson I.J."/>
            <person name="DasSarma P."/>
            <person name="Lucas S."/>
            <person name="Copeland A."/>
            <person name="Lapidus A."/>
            <person name="Del Rio T.G."/>
            <person name="Tice H."/>
            <person name="Dalin E."/>
            <person name="Bruce D.C."/>
            <person name="Goodwin L."/>
            <person name="Pitluck S."/>
            <person name="Sims D."/>
            <person name="Brettin T.S."/>
            <person name="Detter J.C."/>
            <person name="Han C.S."/>
            <person name="Larimer F."/>
            <person name="Hauser L."/>
            <person name="Land M."/>
            <person name="Ivanova N."/>
            <person name="Richardson P."/>
            <person name="Cavicchioli R."/>
            <person name="DasSarma S."/>
            <person name="Woese C.R."/>
            <person name="Kyrpides N.C."/>
        </authorList>
    </citation>
    <scope>NUCLEOTIDE SEQUENCE [LARGE SCALE GENOMIC DNA]</scope>
    <source>
        <strain evidence="2">ATCC 49239</strain>
        <strain evidence="4">ATCC 49239 / DSM 5036 / JCM 8891 / ACAM 34</strain>
        <plasmid evidence="2 4">pHLAC01</plasmid>
    </source>
</reference>
<evidence type="ECO:0000256" key="1">
    <source>
        <dbReference type="SAM" id="MobiDB-lite"/>
    </source>
</evidence>
<dbReference type="AlphaFoldDB" id="B9LX99"/>
<feature type="compositionally biased region" description="Basic and acidic residues" evidence="1">
    <location>
        <begin position="31"/>
        <end position="41"/>
    </location>
</feature>
<reference evidence="2" key="2">
    <citation type="journal article" date="2013" name="PLoS ONE">
        <title>Amino acid substitutions in cold-adapted proteins from Halorubrum lacusprofundi, an extremely halophilic microbe from antarctica.</title>
        <authorList>
            <person name="Dassarma S."/>
            <person name="Capes M.D."/>
            <person name="Karan R."/>
            <person name="Dassarma P."/>
        </authorList>
    </citation>
    <scope>NUCLEOTIDE SEQUENCE</scope>
    <source>
        <strain evidence="2">ATCC 49239</strain>
        <plasmid evidence="2 4">pHLAC01</plasmid>
    </source>
</reference>
<keyword evidence="4" id="KW-1185">Reference proteome</keyword>
<feature type="compositionally biased region" description="Polar residues" evidence="1">
    <location>
        <begin position="42"/>
        <end position="53"/>
    </location>
</feature>
<dbReference type="EMBL" id="CP001367">
    <property type="protein sequence ID" value="ACM59091.1"/>
    <property type="molecule type" value="Genomic_DNA"/>
</dbReference>
<accession>B9LX99</accession>
<gene>
    <name evidence="2" type="ordered locus">Hlac_3583</name>
    <name evidence="3" type="ordered locus">Hlac_3584</name>
</gene>
<evidence type="ECO:0000313" key="3">
    <source>
        <dbReference type="EMBL" id="ACM59091.1"/>
    </source>
</evidence>
<reference evidence="2" key="4">
    <citation type="journal article" date="2017" name="Proc. Natl. Acad. Sci. U.S.A.">
        <title>Key amino acid residues conferring enhanced enzyme activity at cold temperatures in an Antarctic polyextremophilic beta-galactosidase.</title>
        <authorList>
            <person name="Laye V.J."/>
            <person name="Karan R."/>
            <person name="Kim J.M."/>
            <person name="Pecher W.T."/>
            <person name="DasSarma P."/>
            <person name="DasSarma S."/>
        </authorList>
    </citation>
    <scope>NUCLEOTIDE SEQUENCE</scope>
    <source>
        <strain evidence="2">ATCC 49239</strain>
        <plasmid evidence="2 4">pHLAC01</plasmid>
    </source>
</reference>
<organism evidence="2 4">
    <name type="scientific">Halorubrum lacusprofundi (strain ATCC 49239 / DSM 5036 / JCM 8891 / ACAM 34)</name>
    <dbReference type="NCBI Taxonomy" id="416348"/>
    <lineage>
        <taxon>Archaea</taxon>
        <taxon>Methanobacteriati</taxon>
        <taxon>Methanobacteriota</taxon>
        <taxon>Stenosarchaea group</taxon>
        <taxon>Halobacteria</taxon>
        <taxon>Halobacteriales</taxon>
        <taxon>Haloferacaceae</taxon>
        <taxon>Halorubrum</taxon>
    </lineage>
</organism>
<feature type="region of interest" description="Disordered" evidence="1">
    <location>
        <begin position="1"/>
        <end position="53"/>
    </location>
</feature>
<dbReference type="EMBL" id="CP001367">
    <property type="protein sequence ID" value="ACM59090.1"/>
    <property type="molecule type" value="Genomic_DNA"/>
</dbReference>
<dbReference type="Proteomes" id="UP000000740">
    <property type="component" value="Plasmid pHLAC01"/>
</dbReference>
<keyword evidence="2" id="KW-0614">Plasmid</keyword>
<proteinExistence type="predicted"/>
<reference evidence="2" key="5">
    <citation type="journal article" date="2018" name="Astrobiology">
        <title>An Antarctic Extreme Halophile and Its Polyextremophilic Enzyme: Effects of Perchlorate Salts.</title>
        <authorList>
            <person name="Laye V.J."/>
            <person name="DasSarma S."/>
        </authorList>
    </citation>
    <scope>NUCLEOTIDE SEQUENCE</scope>
    <source>
        <strain evidence="2">ATCC 49239</strain>
        <plasmid evidence="2 4">pHLAC01</plasmid>
    </source>
</reference>
<reference evidence="2" key="1">
    <citation type="journal article" date="2013" name="BMC Biotechnol.">
        <title>Cloning, overexpression, purification, and characterization of a polyextremophilic beta-galactosidase from the Antarctic haloarchaeon Halorubrum lacusprofundi.</title>
        <authorList>
            <person name="Karan R."/>
            <person name="Capes M.D."/>
            <person name="DasSarma P."/>
            <person name="DasSarma S."/>
        </authorList>
    </citation>
    <scope>NUCLEOTIDE SEQUENCE</scope>
    <source>
        <strain evidence="2">ATCC 49239</strain>
        <plasmid evidence="2 4">pHLAC01</plasmid>
    </source>
</reference>
<dbReference type="HOGENOM" id="CLU_3057005_0_0_2"/>
<evidence type="ECO:0000313" key="4">
    <source>
        <dbReference type="Proteomes" id="UP000000740"/>
    </source>
</evidence>
<protein>
    <submittedName>
        <fullName evidence="2">Uncharacterized protein</fullName>
    </submittedName>
</protein>